<keyword evidence="2" id="KW-1185">Reference proteome</keyword>
<gene>
    <name evidence="1" type="ORF">PCON_05795</name>
</gene>
<evidence type="ECO:0000313" key="2">
    <source>
        <dbReference type="Proteomes" id="UP000018144"/>
    </source>
</evidence>
<sequence>MPLRPVTGLQQEHPAIVFLRSCVPGFLHWMKKNWCWVGVNKTMLWLRGFGCVLSGCVECFGLGPVLYVGYDRYLQRTWATSSSKQAYKLQRNARGPKGH</sequence>
<accession>U4L1U1</accession>
<evidence type="ECO:0000313" key="1">
    <source>
        <dbReference type="EMBL" id="CCX06208.1"/>
    </source>
</evidence>
<protein>
    <submittedName>
        <fullName evidence="1">Uncharacterized protein</fullName>
    </submittedName>
</protein>
<proteinExistence type="predicted"/>
<dbReference type="AlphaFoldDB" id="U4L1U1"/>
<reference evidence="1 2" key="1">
    <citation type="journal article" date="2013" name="PLoS Genet.">
        <title>The genome and development-dependent transcriptomes of Pyronema confluens: a window into fungal evolution.</title>
        <authorList>
            <person name="Traeger S."/>
            <person name="Altegoer F."/>
            <person name="Freitag M."/>
            <person name="Gabaldon T."/>
            <person name="Kempken F."/>
            <person name="Kumar A."/>
            <person name="Marcet-Houben M."/>
            <person name="Poggeler S."/>
            <person name="Stajich J.E."/>
            <person name="Nowrousian M."/>
        </authorList>
    </citation>
    <scope>NUCLEOTIDE SEQUENCE [LARGE SCALE GENOMIC DNA]</scope>
    <source>
        <strain evidence="2">CBS 100304</strain>
        <tissue evidence="1">Vegetative mycelium</tissue>
    </source>
</reference>
<name>U4L1U1_PYROM</name>
<dbReference type="EMBL" id="HF935282">
    <property type="protein sequence ID" value="CCX06208.1"/>
    <property type="molecule type" value="Genomic_DNA"/>
</dbReference>
<dbReference type="Proteomes" id="UP000018144">
    <property type="component" value="Unassembled WGS sequence"/>
</dbReference>
<organism evidence="1 2">
    <name type="scientific">Pyronema omphalodes (strain CBS 100304)</name>
    <name type="common">Pyronema confluens</name>
    <dbReference type="NCBI Taxonomy" id="1076935"/>
    <lineage>
        <taxon>Eukaryota</taxon>
        <taxon>Fungi</taxon>
        <taxon>Dikarya</taxon>
        <taxon>Ascomycota</taxon>
        <taxon>Pezizomycotina</taxon>
        <taxon>Pezizomycetes</taxon>
        <taxon>Pezizales</taxon>
        <taxon>Pyronemataceae</taxon>
        <taxon>Pyronema</taxon>
    </lineage>
</organism>